<feature type="domain" description="Glycosyltransferase 2-like" evidence="2">
    <location>
        <begin position="5"/>
        <end position="167"/>
    </location>
</feature>
<dbReference type="InterPro" id="IPR001173">
    <property type="entry name" value="Glyco_trans_2-like"/>
</dbReference>
<evidence type="ECO:0000313" key="4">
    <source>
        <dbReference type="Proteomes" id="UP001597104"/>
    </source>
</evidence>
<dbReference type="EC" id="2.4.-.-" evidence="3"/>
<gene>
    <name evidence="3" type="ORF">ACFQZ7_07180</name>
</gene>
<dbReference type="GO" id="GO:0016757">
    <property type="term" value="F:glycosyltransferase activity"/>
    <property type="evidence" value="ECO:0007669"/>
    <property type="project" value="UniProtKB-KW"/>
</dbReference>
<protein>
    <submittedName>
        <fullName evidence="3">Glycosyltransferase family 2 protein</fullName>
        <ecNumber evidence="3">2.4.-.-</ecNumber>
    </submittedName>
</protein>
<keyword evidence="1" id="KW-0472">Membrane</keyword>
<evidence type="ECO:0000259" key="2">
    <source>
        <dbReference type="Pfam" id="PF00535"/>
    </source>
</evidence>
<keyword evidence="3" id="KW-0808">Transferase</keyword>
<dbReference type="EMBL" id="JBHTIO010000036">
    <property type="protein sequence ID" value="MFD0897520.1"/>
    <property type="molecule type" value="Genomic_DNA"/>
</dbReference>
<organism evidence="3 4">
    <name type="scientific">Loigolactobacillus binensis</name>
    <dbReference type="NCBI Taxonomy" id="2559922"/>
    <lineage>
        <taxon>Bacteria</taxon>
        <taxon>Bacillati</taxon>
        <taxon>Bacillota</taxon>
        <taxon>Bacilli</taxon>
        <taxon>Lactobacillales</taxon>
        <taxon>Lactobacillaceae</taxon>
        <taxon>Loigolactobacillus</taxon>
    </lineage>
</organism>
<keyword evidence="1" id="KW-0812">Transmembrane</keyword>
<proteinExistence type="predicted"/>
<feature type="transmembrane region" description="Helical" evidence="1">
    <location>
        <begin position="230"/>
        <end position="251"/>
    </location>
</feature>
<sequence length="319" mass="36341">MKVVTVIIPFYNEEGGLRDFYDGLVETLDSLPTYNFEMLFVNDGSSDKGLELIDALSKHDQRVSYIDLSRNYGKEVAMTAGFDYAKGDAVVVIDADLQQPPAVIKEMLHYWEQGFDDVYAIRKERLGESRSKIWFSKTYYRILGKMTMEKVYPDAGDFRLLDRKVVNALASMREQARYTKGLYGWVGFKKKAISYIAQPRKSGITKWSFSKLLKLAVNGLTAYTTVPLRISTYMGVLVSFFGFIYMLIVLFQRIFGLGDVSGYASLMIGILLLGGVQLISLGVIGEYLARVFVESKQRPLYFIENYHTHDETQKQVKKV</sequence>
<feature type="transmembrane region" description="Helical" evidence="1">
    <location>
        <begin position="263"/>
        <end position="289"/>
    </location>
</feature>
<dbReference type="InterPro" id="IPR050256">
    <property type="entry name" value="Glycosyltransferase_2"/>
</dbReference>
<keyword evidence="1" id="KW-1133">Transmembrane helix</keyword>
<dbReference type="Gene3D" id="3.90.550.10">
    <property type="entry name" value="Spore Coat Polysaccharide Biosynthesis Protein SpsA, Chain A"/>
    <property type="match status" value="1"/>
</dbReference>
<dbReference type="SUPFAM" id="SSF53448">
    <property type="entry name" value="Nucleotide-diphospho-sugar transferases"/>
    <property type="match status" value="1"/>
</dbReference>
<dbReference type="PANTHER" id="PTHR48090:SF8">
    <property type="entry name" value="GLYCOSYLTRANSFERASE CSBB-RELATED"/>
    <property type="match status" value="1"/>
</dbReference>
<dbReference type="Pfam" id="PF00535">
    <property type="entry name" value="Glycos_transf_2"/>
    <property type="match status" value="1"/>
</dbReference>
<dbReference type="RefSeq" id="WP_137638466.1">
    <property type="nucleotide sequence ID" value="NZ_BJDN01000026.1"/>
</dbReference>
<evidence type="ECO:0000256" key="1">
    <source>
        <dbReference type="SAM" id="Phobius"/>
    </source>
</evidence>
<dbReference type="PANTHER" id="PTHR48090">
    <property type="entry name" value="UNDECAPRENYL-PHOSPHATE 4-DEOXY-4-FORMAMIDO-L-ARABINOSE TRANSFERASE-RELATED"/>
    <property type="match status" value="1"/>
</dbReference>
<keyword evidence="4" id="KW-1185">Reference proteome</keyword>
<dbReference type="Proteomes" id="UP001597104">
    <property type="component" value="Unassembled WGS sequence"/>
</dbReference>
<reference evidence="4" key="1">
    <citation type="journal article" date="2019" name="Int. J. Syst. Evol. Microbiol.">
        <title>The Global Catalogue of Microorganisms (GCM) 10K type strain sequencing project: providing services to taxonomists for standard genome sequencing and annotation.</title>
        <authorList>
            <consortium name="The Broad Institute Genomics Platform"/>
            <consortium name="The Broad Institute Genome Sequencing Center for Infectious Disease"/>
            <person name="Wu L."/>
            <person name="Ma J."/>
        </authorList>
    </citation>
    <scope>NUCLEOTIDE SEQUENCE [LARGE SCALE GENOMIC DNA]</scope>
    <source>
        <strain evidence="4">CCM 8925</strain>
    </source>
</reference>
<accession>A0ABW3ECS8</accession>
<comment type="caution">
    <text evidence="3">The sequence shown here is derived from an EMBL/GenBank/DDBJ whole genome shotgun (WGS) entry which is preliminary data.</text>
</comment>
<name>A0ABW3ECS8_9LACO</name>
<evidence type="ECO:0000313" key="3">
    <source>
        <dbReference type="EMBL" id="MFD0897520.1"/>
    </source>
</evidence>
<dbReference type="CDD" id="cd04187">
    <property type="entry name" value="DPM1_like_bac"/>
    <property type="match status" value="1"/>
</dbReference>
<dbReference type="InterPro" id="IPR029044">
    <property type="entry name" value="Nucleotide-diphossugar_trans"/>
</dbReference>
<keyword evidence="3" id="KW-0328">Glycosyltransferase</keyword>